<evidence type="ECO:0000259" key="5">
    <source>
        <dbReference type="Pfam" id="PF00700"/>
    </source>
</evidence>
<comment type="function">
    <text evidence="3">Flagellin is the subunit protein which polymerizes to form the filaments of bacterial flagella.</text>
</comment>
<evidence type="ECO:0000256" key="3">
    <source>
        <dbReference type="RuleBase" id="RU362073"/>
    </source>
</evidence>
<dbReference type="PRINTS" id="PR00207">
    <property type="entry name" value="FLAGELLIN"/>
</dbReference>
<name>A0A1M7FZ87_9RHOB</name>
<keyword evidence="3" id="KW-0964">Secreted</keyword>
<keyword evidence="2 3" id="KW-0975">Bacterial flagellum</keyword>
<dbReference type="GO" id="GO:0005198">
    <property type="term" value="F:structural molecule activity"/>
    <property type="evidence" value="ECO:0007669"/>
    <property type="project" value="UniProtKB-UniRule"/>
</dbReference>
<dbReference type="Pfam" id="PF00700">
    <property type="entry name" value="Flagellin_C"/>
    <property type="match status" value="1"/>
</dbReference>
<keyword evidence="6" id="KW-0969">Cilium</keyword>
<proteinExistence type="inferred from homology"/>
<dbReference type="SUPFAM" id="SSF64518">
    <property type="entry name" value="Phase 1 flagellin"/>
    <property type="match status" value="1"/>
</dbReference>
<evidence type="ECO:0000256" key="2">
    <source>
        <dbReference type="ARBA" id="ARBA00023143"/>
    </source>
</evidence>
<dbReference type="EMBL" id="FRCK01000003">
    <property type="protein sequence ID" value="SHM09394.1"/>
    <property type="molecule type" value="Genomic_DNA"/>
</dbReference>
<keyword evidence="6" id="KW-0282">Flagellum</keyword>
<protein>
    <recommendedName>
        <fullName evidence="3">Flagellin</fullName>
    </recommendedName>
</protein>
<dbReference type="PANTHER" id="PTHR42792:SF2">
    <property type="entry name" value="FLAGELLIN"/>
    <property type="match status" value="1"/>
</dbReference>
<evidence type="ECO:0000313" key="7">
    <source>
        <dbReference type="Proteomes" id="UP000184444"/>
    </source>
</evidence>
<keyword evidence="6" id="KW-0966">Cell projection</keyword>
<feature type="domain" description="Flagellin C-terminal" evidence="5">
    <location>
        <begin position="192"/>
        <end position="275"/>
    </location>
</feature>
<dbReference type="InterPro" id="IPR046358">
    <property type="entry name" value="Flagellin_C"/>
</dbReference>
<dbReference type="InterPro" id="IPR001492">
    <property type="entry name" value="Flagellin"/>
</dbReference>
<organism evidence="6 7">
    <name type="scientific">Paracoccus solventivorans</name>
    <dbReference type="NCBI Taxonomy" id="53463"/>
    <lineage>
        <taxon>Bacteria</taxon>
        <taxon>Pseudomonadati</taxon>
        <taxon>Pseudomonadota</taxon>
        <taxon>Alphaproteobacteria</taxon>
        <taxon>Rhodobacterales</taxon>
        <taxon>Paracoccaceae</taxon>
        <taxon>Paracoccus</taxon>
    </lineage>
</organism>
<evidence type="ECO:0000259" key="4">
    <source>
        <dbReference type="Pfam" id="PF00669"/>
    </source>
</evidence>
<keyword evidence="7" id="KW-1185">Reference proteome</keyword>
<reference evidence="7" key="1">
    <citation type="submission" date="2016-11" db="EMBL/GenBank/DDBJ databases">
        <authorList>
            <person name="Varghese N."/>
            <person name="Submissions S."/>
        </authorList>
    </citation>
    <scope>NUCLEOTIDE SEQUENCE [LARGE SCALE GENOMIC DNA]</scope>
    <source>
        <strain evidence="7">DSM 6637</strain>
    </source>
</reference>
<dbReference type="STRING" id="53463.SAMN05444389_103332"/>
<dbReference type="Gene3D" id="1.20.1330.10">
    <property type="entry name" value="f41 fragment of flagellin, N-terminal domain"/>
    <property type="match status" value="1"/>
</dbReference>
<gene>
    <name evidence="6" type="ORF">SAMN05444389_103332</name>
</gene>
<evidence type="ECO:0000313" key="6">
    <source>
        <dbReference type="EMBL" id="SHM09394.1"/>
    </source>
</evidence>
<comment type="subcellular location">
    <subcellularLocation>
        <location evidence="3">Secreted</location>
    </subcellularLocation>
    <subcellularLocation>
        <location evidence="3">Bacterial flagellum</location>
    </subcellularLocation>
</comment>
<dbReference type="AlphaFoldDB" id="A0A1M7FZ87"/>
<dbReference type="GO" id="GO:0005576">
    <property type="term" value="C:extracellular region"/>
    <property type="evidence" value="ECO:0007669"/>
    <property type="project" value="UniProtKB-SubCell"/>
</dbReference>
<feature type="domain" description="Flagellin N-terminal" evidence="4">
    <location>
        <begin position="4"/>
        <end position="139"/>
    </location>
</feature>
<accession>A0A1M7FZ87</accession>
<dbReference type="RefSeq" id="WP_073064535.1">
    <property type="nucleotide sequence ID" value="NZ_FRCK01000003.1"/>
</dbReference>
<evidence type="ECO:0000256" key="1">
    <source>
        <dbReference type="ARBA" id="ARBA00005709"/>
    </source>
</evidence>
<dbReference type="Proteomes" id="UP000184444">
    <property type="component" value="Unassembled WGS sequence"/>
</dbReference>
<dbReference type="OrthoDB" id="8328560at2"/>
<comment type="similarity">
    <text evidence="1 3">Belongs to the bacterial flagellin family.</text>
</comment>
<dbReference type="GO" id="GO:0009288">
    <property type="term" value="C:bacterial-type flagellum"/>
    <property type="evidence" value="ECO:0007669"/>
    <property type="project" value="UniProtKB-SubCell"/>
</dbReference>
<dbReference type="PANTHER" id="PTHR42792">
    <property type="entry name" value="FLAGELLIN"/>
    <property type="match status" value="1"/>
</dbReference>
<dbReference type="InterPro" id="IPR001029">
    <property type="entry name" value="Flagellin_N"/>
</dbReference>
<dbReference type="Pfam" id="PF00669">
    <property type="entry name" value="Flagellin_N"/>
    <property type="match status" value="1"/>
</dbReference>
<sequence>MSSILTNNSAMVALQTLRGINSNLAKTQDEISTGKSIASAKDNAAVWAITKTMEADVDSFKSVGDSLALGQSTVGVARAASESVTDLLKEMKQLIISAQEENVDRTKIQTDLTAMATEIGSIISAAQFNGLNLVNNSETAAVNVLASLDRASDGTVTTASIAITPQNLTAVQTAVAAYDVSTAAGAATALAGIETQLQTSITAAANFGSVAKRIEIQSDFVKKLSDAMTSGIGALVDADMEEASARLQALQVQQQLATQSLSIANQAPQTLLSLFRG</sequence>